<dbReference type="GO" id="GO:0005524">
    <property type="term" value="F:ATP binding"/>
    <property type="evidence" value="ECO:0007669"/>
    <property type="project" value="UniProtKB-KW"/>
</dbReference>
<keyword evidence="18" id="KW-1185">Reference proteome</keyword>
<dbReference type="Gene3D" id="3.30.450.20">
    <property type="entry name" value="PAS domain"/>
    <property type="match status" value="2"/>
</dbReference>
<dbReference type="InterPro" id="IPR005467">
    <property type="entry name" value="His_kinase_dom"/>
</dbReference>
<dbReference type="SUPFAM" id="SSF55785">
    <property type="entry name" value="PYP-like sensor domain (PAS domain)"/>
    <property type="match status" value="1"/>
</dbReference>
<keyword evidence="10" id="KW-0067">ATP-binding</keyword>
<keyword evidence="7 14" id="KW-0812">Transmembrane</keyword>
<keyword evidence="13 14" id="KW-0472">Membrane</keyword>
<evidence type="ECO:0000256" key="6">
    <source>
        <dbReference type="ARBA" id="ARBA00022679"/>
    </source>
</evidence>
<evidence type="ECO:0000256" key="8">
    <source>
        <dbReference type="ARBA" id="ARBA00022741"/>
    </source>
</evidence>
<dbReference type="InterPro" id="IPR029151">
    <property type="entry name" value="Sensor-like_sf"/>
</dbReference>
<dbReference type="InterPro" id="IPR016120">
    <property type="entry name" value="Sig_transdc_His_kin_SpoOB"/>
</dbReference>
<evidence type="ECO:0000256" key="14">
    <source>
        <dbReference type="SAM" id="Phobius"/>
    </source>
</evidence>
<dbReference type="PROSITE" id="PS50109">
    <property type="entry name" value="HIS_KIN"/>
    <property type="match status" value="1"/>
</dbReference>
<evidence type="ECO:0000256" key="10">
    <source>
        <dbReference type="ARBA" id="ARBA00022840"/>
    </source>
</evidence>
<dbReference type="InterPro" id="IPR004358">
    <property type="entry name" value="Sig_transdc_His_kin-like_C"/>
</dbReference>
<keyword evidence="5" id="KW-0597">Phosphoprotein</keyword>
<keyword evidence="4" id="KW-1003">Cell membrane</keyword>
<dbReference type="GO" id="GO:0005886">
    <property type="term" value="C:plasma membrane"/>
    <property type="evidence" value="ECO:0007669"/>
    <property type="project" value="UniProtKB-SubCell"/>
</dbReference>
<dbReference type="AlphaFoldDB" id="A0A5C8NV72"/>
<dbReference type="PROSITE" id="PS50112">
    <property type="entry name" value="PAS"/>
    <property type="match status" value="1"/>
</dbReference>
<dbReference type="Gene3D" id="1.10.287.130">
    <property type="match status" value="1"/>
</dbReference>
<keyword evidence="6" id="KW-0808">Transferase</keyword>
<proteinExistence type="predicted"/>
<keyword evidence="8" id="KW-0547">Nucleotide-binding</keyword>
<evidence type="ECO:0000256" key="12">
    <source>
        <dbReference type="ARBA" id="ARBA00023012"/>
    </source>
</evidence>
<dbReference type="InterPro" id="IPR013767">
    <property type="entry name" value="PAS_fold"/>
</dbReference>
<evidence type="ECO:0000313" key="18">
    <source>
        <dbReference type="Proteomes" id="UP000321574"/>
    </source>
</evidence>
<dbReference type="InterPro" id="IPR036890">
    <property type="entry name" value="HATPase_C_sf"/>
</dbReference>
<dbReference type="SMART" id="SM00091">
    <property type="entry name" value="PAS"/>
    <property type="match status" value="1"/>
</dbReference>
<evidence type="ECO:0000256" key="4">
    <source>
        <dbReference type="ARBA" id="ARBA00022475"/>
    </source>
</evidence>
<accession>A0A5C8NV72</accession>
<dbReference type="SUPFAM" id="SSF55874">
    <property type="entry name" value="ATPase domain of HSP90 chaperone/DNA topoisomerase II/histidine kinase"/>
    <property type="match status" value="1"/>
</dbReference>
<dbReference type="Pfam" id="PF02518">
    <property type="entry name" value="HATPase_c"/>
    <property type="match status" value="1"/>
</dbReference>
<evidence type="ECO:0000259" key="15">
    <source>
        <dbReference type="PROSITE" id="PS50109"/>
    </source>
</evidence>
<evidence type="ECO:0000256" key="5">
    <source>
        <dbReference type="ARBA" id="ARBA00022553"/>
    </source>
</evidence>
<dbReference type="SMART" id="SM00387">
    <property type="entry name" value="HATPase_c"/>
    <property type="match status" value="1"/>
</dbReference>
<evidence type="ECO:0000256" key="7">
    <source>
        <dbReference type="ARBA" id="ARBA00022692"/>
    </source>
</evidence>
<dbReference type="InterPro" id="IPR003594">
    <property type="entry name" value="HATPase_dom"/>
</dbReference>
<protein>
    <recommendedName>
        <fullName evidence="3">histidine kinase</fullName>
        <ecNumber evidence="3">2.7.13.3</ecNumber>
    </recommendedName>
</protein>
<feature type="domain" description="Histidine kinase" evidence="15">
    <location>
        <begin position="332"/>
        <end position="523"/>
    </location>
</feature>
<dbReference type="SUPFAM" id="SSF55890">
    <property type="entry name" value="Sporulation response regulatory protein Spo0B"/>
    <property type="match status" value="1"/>
</dbReference>
<evidence type="ECO:0000256" key="11">
    <source>
        <dbReference type="ARBA" id="ARBA00022989"/>
    </source>
</evidence>
<dbReference type="OrthoDB" id="9792686at2"/>
<evidence type="ECO:0000256" key="1">
    <source>
        <dbReference type="ARBA" id="ARBA00000085"/>
    </source>
</evidence>
<reference evidence="17 18" key="1">
    <citation type="submission" date="2019-06" db="EMBL/GenBank/DDBJ databases">
        <title>Cerasibacillus sp. nov., isolated from maize field.</title>
        <authorList>
            <person name="Lin S.-Y."/>
            <person name="Tsai C.-F."/>
            <person name="Young C.-C."/>
        </authorList>
    </citation>
    <scope>NUCLEOTIDE SEQUENCE [LARGE SCALE GENOMIC DNA]</scope>
    <source>
        <strain evidence="17 18">CC-CFT480</strain>
    </source>
</reference>
<name>A0A5C8NV72_9BACI</name>
<feature type="domain" description="PAS" evidence="16">
    <location>
        <begin position="217"/>
        <end position="250"/>
    </location>
</feature>
<dbReference type="GO" id="GO:0006355">
    <property type="term" value="P:regulation of DNA-templated transcription"/>
    <property type="evidence" value="ECO:0007669"/>
    <property type="project" value="InterPro"/>
</dbReference>
<keyword evidence="11 14" id="KW-1133">Transmembrane helix</keyword>
<dbReference type="PANTHER" id="PTHR43547">
    <property type="entry name" value="TWO-COMPONENT HISTIDINE KINASE"/>
    <property type="match status" value="1"/>
</dbReference>
<keyword evidence="12" id="KW-0902">Two-component regulatory system</keyword>
<evidence type="ECO:0000256" key="2">
    <source>
        <dbReference type="ARBA" id="ARBA00004651"/>
    </source>
</evidence>
<dbReference type="PANTHER" id="PTHR43547:SF3">
    <property type="entry name" value="SENSOR PROTEIN CITS"/>
    <property type="match status" value="1"/>
</dbReference>
<dbReference type="Gene3D" id="3.30.565.10">
    <property type="entry name" value="Histidine kinase-like ATPase, C-terminal domain"/>
    <property type="match status" value="1"/>
</dbReference>
<gene>
    <name evidence="17" type="ORF">FHP05_07850</name>
</gene>
<dbReference type="PRINTS" id="PR00344">
    <property type="entry name" value="BCTRLSENSOR"/>
</dbReference>
<keyword evidence="9 17" id="KW-0418">Kinase</keyword>
<comment type="catalytic activity">
    <reaction evidence="1">
        <text>ATP + protein L-histidine = ADP + protein N-phospho-L-histidine.</text>
        <dbReference type="EC" id="2.7.13.3"/>
    </reaction>
</comment>
<comment type="caution">
    <text evidence="17">The sequence shown here is derived from an EMBL/GenBank/DDBJ whole genome shotgun (WGS) entry which is preliminary data.</text>
</comment>
<dbReference type="EMBL" id="VDUW01000004">
    <property type="protein sequence ID" value="TXL65042.1"/>
    <property type="molecule type" value="Genomic_DNA"/>
</dbReference>
<feature type="transmembrane region" description="Helical" evidence="14">
    <location>
        <begin position="12"/>
        <end position="32"/>
    </location>
</feature>
<dbReference type="InterPro" id="IPR033463">
    <property type="entry name" value="sCache_3"/>
</dbReference>
<organism evidence="17 18">
    <name type="scientific">Cerasibacillus terrae</name>
    <dbReference type="NCBI Taxonomy" id="2498845"/>
    <lineage>
        <taxon>Bacteria</taxon>
        <taxon>Bacillati</taxon>
        <taxon>Bacillota</taxon>
        <taxon>Bacilli</taxon>
        <taxon>Bacillales</taxon>
        <taxon>Bacillaceae</taxon>
        <taxon>Cerasibacillus</taxon>
    </lineage>
</organism>
<dbReference type="InterPro" id="IPR000014">
    <property type="entry name" value="PAS"/>
</dbReference>
<dbReference type="EC" id="2.7.13.3" evidence="3"/>
<dbReference type="Pfam" id="PF17203">
    <property type="entry name" value="sCache_3_2"/>
    <property type="match status" value="1"/>
</dbReference>
<evidence type="ECO:0000256" key="3">
    <source>
        <dbReference type="ARBA" id="ARBA00012438"/>
    </source>
</evidence>
<dbReference type="CDD" id="cd00130">
    <property type="entry name" value="PAS"/>
    <property type="match status" value="1"/>
</dbReference>
<dbReference type="Pfam" id="PF00989">
    <property type="entry name" value="PAS"/>
    <property type="match status" value="1"/>
</dbReference>
<sequence>MKKISLRTKILVLIIGLILFVTILLTVFYSLIESSNTEDEIGDKALQFATMISFMPTIKEAFATESPEEIIQPIAEEIRMMTGAEFVVIGNTKSIRYSHPTPTKVGKKMIGGDNDKALLKGQYYISKATGSLGPSLRGKAPIFNEKGEIIGIVSVGFMIDDVKTIIFSRLLTIGKVSFFVLLIGVMGGILLARDIRKDILGLEPYEIVSLYRDRDAILASVHEGIIAIDEKGMITMMNQSAKSILGITEDFYSKGFDEVFPELEVTLKHDNYGRVNNQEFIVNQRHVIINVTPIIENDSIEGAVISFRDKTEIKEMIHTLAEVRKYSEDLRAQTHEYTNKLYVLSGLLQLEKYDEAIDLLQIEASYTSSQNKILFEQIKDPTVQALLLGKLAKSSELKIELIINPNSYLNRIPNTIKRTKVITIIGNLLDNALEAVIHFSKKEVTFFAIDIGDDIIFEIADSGPGITNSEISQIFNRGYSTKRDKNRGHGLALVKETLSELNGQIEINHGSEGGMIFSVFIPK</sequence>
<comment type="subcellular location">
    <subcellularLocation>
        <location evidence="2">Cell membrane</location>
        <topology evidence="2">Multi-pass membrane protein</topology>
    </subcellularLocation>
</comment>
<dbReference type="InterPro" id="IPR035965">
    <property type="entry name" value="PAS-like_dom_sf"/>
</dbReference>
<dbReference type="GO" id="GO:0000155">
    <property type="term" value="F:phosphorelay sensor kinase activity"/>
    <property type="evidence" value="ECO:0007669"/>
    <property type="project" value="InterPro"/>
</dbReference>
<dbReference type="Pfam" id="PF14689">
    <property type="entry name" value="SPOB_a"/>
    <property type="match status" value="1"/>
</dbReference>
<evidence type="ECO:0000256" key="13">
    <source>
        <dbReference type="ARBA" id="ARBA00023136"/>
    </source>
</evidence>
<dbReference type="Proteomes" id="UP000321574">
    <property type="component" value="Unassembled WGS sequence"/>
</dbReference>
<dbReference type="SUPFAM" id="SSF103190">
    <property type="entry name" value="Sensory domain-like"/>
    <property type="match status" value="1"/>
</dbReference>
<dbReference type="InterPro" id="IPR039506">
    <property type="entry name" value="SPOB_a"/>
</dbReference>
<evidence type="ECO:0000259" key="16">
    <source>
        <dbReference type="PROSITE" id="PS50112"/>
    </source>
</evidence>
<evidence type="ECO:0000256" key="9">
    <source>
        <dbReference type="ARBA" id="ARBA00022777"/>
    </source>
</evidence>
<evidence type="ECO:0000313" key="17">
    <source>
        <dbReference type="EMBL" id="TXL65042.1"/>
    </source>
</evidence>
<dbReference type="NCBIfam" id="TIGR00229">
    <property type="entry name" value="sensory_box"/>
    <property type="match status" value="1"/>
</dbReference>
<feature type="transmembrane region" description="Helical" evidence="14">
    <location>
        <begin position="166"/>
        <end position="192"/>
    </location>
</feature>